<dbReference type="OrthoDB" id="5071506at2"/>
<dbReference type="Proteomes" id="UP000323221">
    <property type="component" value="Unassembled WGS sequence"/>
</dbReference>
<gene>
    <name evidence="1" type="ORF">FQ330_02505</name>
</gene>
<dbReference type="EMBL" id="VOIR01000011">
    <property type="protein sequence ID" value="KAA6436300.1"/>
    <property type="molecule type" value="Genomic_DNA"/>
</dbReference>
<evidence type="ECO:0000313" key="2">
    <source>
        <dbReference type="Proteomes" id="UP000323221"/>
    </source>
</evidence>
<proteinExistence type="predicted"/>
<evidence type="ECO:0008006" key="3">
    <source>
        <dbReference type="Google" id="ProtNLM"/>
    </source>
</evidence>
<evidence type="ECO:0000313" key="1">
    <source>
        <dbReference type="EMBL" id="KAA6436300.1"/>
    </source>
</evidence>
<comment type="caution">
    <text evidence="1">The sequence shown here is derived from an EMBL/GenBank/DDBJ whole genome shotgun (WGS) entry which is preliminary data.</text>
</comment>
<name>A0A5M8QMT3_9MICO</name>
<organism evidence="1 2">
    <name type="scientific">Agrococcus sediminis</name>
    <dbReference type="NCBI Taxonomy" id="2599924"/>
    <lineage>
        <taxon>Bacteria</taxon>
        <taxon>Bacillati</taxon>
        <taxon>Actinomycetota</taxon>
        <taxon>Actinomycetes</taxon>
        <taxon>Micrococcales</taxon>
        <taxon>Microbacteriaceae</taxon>
        <taxon>Agrococcus</taxon>
    </lineage>
</organism>
<sequence>MTLHEAMADVLRECGAPMKSRDLADLINVRRLYRPKSGKPLGASQVSARARRYPQLFEREGELIRLL</sequence>
<keyword evidence="2" id="KW-1185">Reference proteome</keyword>
<dbReference type="RefSeq" id="WP_146354938.1">
    <property type="nucleotide sequence ID" value="NZ_VOIR01000011.1"/>
</dbReference>
<accession>A0A5M8QMT3</accession>
<reference evidence="1 2" key="1">
    <citation type="submission" date="2019-08" db="EMBL/GenBank/DDBJ databases">
        <title>Agrococcus lahaulensis sp. nov., isolated from a cold desert of the Indian Himalayas.</title>
        <authorList>
            <person name="Qu J.H."/>
        </authorList>
    </citation>
    <scope>NUCLEOTIDE SEQUENCE [LARGE SCALE GENOMIC DNA]</scope>
    <source>
        <strain evidence="1 2">NS18</strain>
    </source>
</reference>
<dbReference type="AlphaFoldDB" id="A0A5M8QMT3"/>
<protein>
    <recommendedName>
        <fullName evidence="3">HTH HARE-type domain-containing protein</fullName>
    </recommendedName>
</protein>